<dbReference type="AlphaFoldDB" id="A8PGC7"/>
<protein>
    <submittedName>
        <fullName evidence="8">Uncharacterized protein</fullName>
    </submittedName>
</protein>
<dbReference type="EMBL" id="AACS02000002">
    <property type="protein sequence ID" value="EAU80614.2"/>
    <property type="molecule type" value="Genomic_DNA"/>
</dbReference>
<accession>A8PGC7</accession>
<evidence type="ECO:0000256" key="6">
    <source>
        <dbReference type="SAM" id="Phobius"/>
    </source>
</evidence>
<dbReference type="Gene3D" id="2.60.120.260">
    <property type="entry name" value="Galactose-binding domain-like"/>
    <property type="match status" value="1"/>
</dbReference>
<keyword evidence="9" id="KW-1185">Reference proteome</keyword>
<dbReference type="HOGENOM" id="CLU_033259_1_1_1"/>
<dbReference type="InParanoid" id="A8PGC7"/>
<evidence type="ECO:0000256" key="2">
    <source>
        <dbReference type="ARBA" id="ARBA00022692"/>
    </source>
</evidence>
<keyword evidence="4 6" id="KW-0472">Membrane</keyword>
<name>A8PGC7_COPC7</name>
<proteinExistence type="predicted"/>
<dbReference type="STRING" id="240176.A8PGC7"/>
<dbReference type="InterPro" id="IPR051694">
    <property type="entry name" value="Immunoregulatory_rcpt-like"/>
</dbReference>
<dbReference type="KEGG" id="cci:CC1G_10181"/>
<keyword evidence="7" id="KW-0732">Signal</keyword>
<evidence type="ECO:0000256" key="4">
    <source>
        <dbReference type="ARBA" id="ARBA00023136"/>
    </source>
</evidence>
<dbReference type="PANTHER" id="PTHR15549">
    <property type="entry name" value="PAIRED IMMUNOGLOBULIN-LIKE TYPE 2 RECEPTOR"/>
    <property type="match status" value="1"/>
</dbReference>
<feature type="compositionally biased region" description="Polar residues" evidence="5">
    <location>
        <begin position="179"/>
        <end position="193"/>
    </location>
</feature>
<dbReference type="Proteomes" id="UP000001861">
    <property type="component" value="Unassembled WGS sequence"/>
</dbReference>
<feature type="compositionally biased region" description="Low complexity" evidence="5">
    <location>
        <begin position="257"/>
        <end position="271"/>
    </location>
</feature>
<evidence type="ECO:0000256" key="3">
    <source>
        <dbReference type="ARBA" id="ARBA00022989"/>
    </source>
</evidence>
<evidence type="ECO:0000313" key="8">
    <source>
        <dbReference type="EMBL" id="EAU80614.2"/>
    </source>
</evidence>
<comment type="caution">
    <text evidence="8">The sequence shown here is derived from an EMBL/GenBank/DDBJ whole genome shotgun (WGS) entry which is preliminary data.</text>
</comment>
<gene>
    <name evidence="8" type="ORF">CC1G_10181</name>
</gene>
<feature type="region of interest" description="Disordered" evidence="5">
    <location>
        <begin position="179"/>
        <end position="271"/>
    </location>
</feature>
<comment type="subcellular location">
    <subcellularLocation>
        <location evidence="1">Membrane</location>
        <topology evidence="1">Single-pass membrane protein</topology>
    </subcellularLocation>
</comment>
<feature type="region of interest" description="Disordered" evidence="5">
    <location>
        <begin position="324"/>
        <end position="362"/>
    </location>
</feature>
<evidence type="ECO:0000256" key="5">
    <source>
        <dbReference type="SAM" id="MobiDB-lite"/>
    </source>
</evidence>
<dbReference type="OrthoDB" id="2758521at2759"/>
<feature type="chain" id="PRO_5002727743" evidence="7">
    <location>
        <begin position="24"/>
        <end position="438"/>
    </location>
</feature>
<evidence type="ECO:0000256" key="7">
    <source>
        <dbReference type="SAM" id="SignalP"/>
    </source>
</evidence>
<organism evidence="8 9">
    <name type="scientific">Coprinopsis cinerea (strain Okayama-7 / 130 / ATCC MYA-4618 / FGSC 9003)</name>
    <name type="common">Inky cap fungus</name>
    <name type="synonym">Hormographiella aspergillata</name>
    <dbReference type="NCBI Taxonomy" id="240176"/>
    <lineage>
        <taxon>Eukaryota</taxon>
        <taxon>Fungi</taxon>
        <taxon>Dikarya</taxon>
        <taxon>Basidiomycota</taxon>
        <taxon>Agaricomycotina</taxon>
        <taxon>Agaricomycetes</taxon>
        <taxon>Agaricomycetidae</taxon>
        <taxon>Agaricales</taxon>
        <taxon>Agaricineae</taxon>
        <taxon>Psathyrellaceae</taxon>
        <taxon>Coprinopsis</taxon>
    </lineage>
</organism>
<evidence type="ECO:0000256" key="1">
    <source>
        <dbReference type="ARBA" id="ARBA00004167"/>
    </source>
</evidence>
<dbReference type="GO" id="GO:0071944">
    <property type="term" value="C:cell periphery"/>
    <property type="evidence" value="ECO:0007669"/>
    <property type="project" value="UniProtKB-ARBA"/>
</dbReference>
<dbReference type="OMA" id="HTIDDEQ"/>
<dbReference type="eggNOG" id="ENOG502SP6Y">
    <property type="taxonomic scope" value="Eukaryota"/>
</dbReference>
<keyword evidence="2 6" id="KW-0812">Transmembrane</keyword>
<sequence length="438" mass="47447">MILRRLSALLFLLIVVPLELVRAQRRVNRTIDDQLGDSETGARPRYVPRRPGPGWNNETCLGCAVQPDRSRVFRGTYSETTWHIGEGLRSVEMSFDGIAIWVFFILANADDQGPLVTTATDDLQTHTRPHDPSNTLCVFSRTNLPAGDHTLRIVATSPDIDVYVNFDYAIYTHLEDGPIQQSSQSLPEPTSTDDPTRPLPSVSNEPSNTPSPSASTPSASTPSESSPTSTPSPPTPTHSLSTSTNGQTDGPALPGPSAESNVSSDSASRSTPVGAIVGGAVGGAAALALFACLALCFCLRQRQRQKREETIAVTLVPEPATFIFPSSPGGPSSQKGLKGSIFPAGSSSPQQETTRRERQQELQQQLRAVEQDMTQLGQDLKRGTSLRVGESTSTAQEGEAALEEMRRQMDLMQQEINFLRRNRVEELTDDPPPGYSPR</sequence>
<keyword evidence="3 6" id="KW-1133">Transmembrane helix</keyword>
<feature type="transmembrane region" description="Helical" evidence="6">
    <location>
        <begin position="273"/>
        <end position="299"/>
    </location>
</feature>
<dbReference type="GO" id="GO:0016020">
    <property type="term" value="C:membrane"/>
    <property type="evidence" value="ECO:0007669"/>
    <property type="project" value="UniProtKB-SubCell"/>
</dbReference>
<dbReference type="RefSeq" id="XP_001841184.2">
    <property type="nucleotide sequence ID" value="XM_001841132.2"/>
</dbReference>
<dbReference type="GeneID" id="6017859"/>
<reference evidence="8 9" key="1">
    <citation type="journal article" date="2010" name="Proc. Natl. Acad. Sci. U.S.A.">
        <title>Insights into evolution of multicellular fungi from the assembled chromosomes of the mushroom Coprinopsis cinerea (Coprinus cinereus).</title>
        <authorList>
            <person name="Stajich J.E."/>
            <person name="Wilke S.K."/>
            <person name="Ahren D."/>
            <person name="Au C.H."/>
            <person name="Birren B.W."/>
            <person name="Borodovsky M."/>
            <person name="Burns C."/>
            <person name="Canback B."/>
            <person name="Casselton L.A."/>
            <person name="Cheng C.K."/>
            <person name="Deng J."/>
            <person name="Dietrich F.S."/>
            <person name="Fargo D.C."/>
            <person name="Farman M.L."/>
            <person name="Gathman A.C."/>
            <person name="Goldberg J."/>
            <person name="Guigo R."/>
            <person name="Hoegger P.J."/>
            <person name="Hooker J.B."/>
            <person name="Huggins A."/>
            <person name="James T.Y."/>
            <person name="Kamada T."/>
            <person name="Kilaru S."/>
            <person name="Kodira C."/>
            <person name="Kues U."/>
            <person name="Kupfer D."/>
            <person name="Kwan H.S."/>
            <person name="Lomsadze A."/>
            <person name="Li W."/>
            <person name="Lilly W.W."/>
            <person name="Ma L.J."/>
            <person name="Mackey A.J."/>
            <person name="Manning G."/>
            <person name="Martin F."/>
            <person name="Muraguchi H."/>
            <person name="Natvig D.O."/>
            <person name="Palmerini H."/>
            <person name="Ramesh M.A."/>
            <person name="Rehmeyer C.J."/>
            <person name="Roe B.A."/>
            <person name="Shenoy N."/>
            <person name="Stanke M."/>
            <person name="Ter-Hovhannisyan V."/>
            <person name="Tunlid A."/>
            <person name="Velagapudi R."/>
            <person name="Vision T.J."/>
            <person name="Zeng Q."/>
            <person name="Zolan M.E."/>
            <person name="Pukkila P.J."/>
        </authorList>
    </citation>
    <scope>NUCLEOTIDE SEQUENCE [LARGE SCALE GENOMIC DNA]</scope>
    <source>
        <strain evidence="9">Okayama-7 / 130 / ATCC MYA-4618 / FGSC 9003</strain>
    </source>
</reference>
<evidence type="ECO:0000313" key="9">
    <source>
        <dbReference type="Proteomes" id="UP000001861"/>
    </source>
</evidence>
<feature type="compositionally biased region" description="Low complexity" evidence="5">
    <location>
        <begin position="325"/>
        <end position="340"/>
    </location>
</feature>
<dbReference type="VEuPathDB" id="FungiDB:CC1G_10181"/>
<feature type="signal peptide" evidence="7">
    <location>
        <begin position="1"/>
        <end position="23"/>
    </location>
</feature>
<feature type="compositionally biased region" description="Low complexity" evidence="5">
    <location>
        <begin position="200"/>
        <end position="229"/>
    </location>
</feature>